<accession>A0A8S9A3E7</accession>
<dbReference type="AlphaFoldDB" id="A0A8S9A3E7"/>
<organism evidence="2 3">
    <name type="scientific">Sordaria macrospora</name>
    <dbReference type="NCBI Taxonomy" id="5147"/>
    <lineage>
        <taxon>Eukaryota</taxon>
        <taxon>Fungi</taxon>
        <taxon>Dikarya</taxon>
        <taxon>Ascomycota</taxon>
        <taxon>Pezizomycotina</taxon>
        <taxon>Sordariomycetes</taxon>
        <taxon>Sordariomycetidae</taxon>
        <taxon>Sordariales</taxon>
        <taxon>Sordariaceae</taxon>
        <taxon>Sordaria</taxon>
    </lineage>
</organism>
<dbReference type="Proteomes" id="UP000433876">
    <property type="component" value="Unassembled WGS sequence"/>
</dbReference>
<sequence>MSTPSPSGAPQPTAAGYNTARTADEEARRTHATTATTTGPISSYVETLISKTLAKADVYRSFASALDSELARLSVVSLAHAHEAEQLARAITVTLQKSSASPPSPTPDPTAPASKKAPTSPTRKVKGPVVRIPPPPPALFPPPSATYAVSTESTTALLQASW</sequence>
<dbReference type="EMBL" id="NMPR01000014">
    <property type="protein sequence ID" value="KAA8635155.1"/>
    <property type="molecule type" value="Genomic_DNA"/>
</dbReference>
<feature type="region of interest" description="Disordered" evidence="1">
    <location>
        <begin position="1"/>
        <end position="41"/>
    </location>
</feature>
<comment type="caution">
    <text evidence="2">The sequence shown here is derived from an EMBL/GenBank/DDBJ whole genome shotgun (WGS) entry which is preliminary data.</text>
</comment>
<evidence type="ECO:0000313" key="2">
    <source>
        <dbReference type="EMBL" id="KAA8635155.1"/>
    </source>
</evidence>
<name>A0A8S9A3E7_SORMA</name>
<feature type="compositionally biased region" description="Polar residues" evidence="1">
    <location>
        <begin position="1"/>
        <end position="10"/>
    </location>
</feature>
<gene>
    <name evidence="2" type="ORF">SMACR_10454</name>
</gene>
<feature type="region of interest" description="Disordered" evidence="1">
    <location>
        <begin position="94"/>
        <end position="146"/>
    </location>
</feature>
<proteinExistence type="predicted"/>
<evidence type="ECO:0000256" key="1">
    <source>
        <dbReference type="SAM" id="MobiDB-lite"/>
    </source>
</evidence>
<feature type="compositionally biased region" description="Pro residues" evidence="1">
    <location>
        <begin position="131"/>
        <end position="144"/>
    </location>
</feature>
<feature type="compositionally biased region" description="Low complexity" evidence="1">
    <location>
        <begin position="111"/>
        <end position="122"/>
    </location>
</feature>
<protein>
    <submittedName>
        <fullName evidence="2">Uncharacterized protein</fullName>
    </submittedName>
</protein>
<reference evidence="2 3" key="1">
    <citation type="submission" date="2017-07" db="EMBL/GenBank/DDBJ databases">
        <title>Genome sequence of the Sordaria macrospora wild type strain R19027.</title>
        <authorList>
            <person name="Nowrousian M."/>
            <person name="Teichert I."/>
            <person name="Kueck U."/>
        </authorList>
    </citation>
    <scope>NUCLEOTIDE SEQUENCE [LARGE SCALE GENOMIC DNA]</scope>
    <source>
        <strain evidence="2 3">R19027</strain>
        <tissue evidence="2">Mycelium</tissue>
    </source>
</reference>
<evidence type="ECO:0000313" key="3">
    <source>
        <dbReference type="Proteomes" id="UP000433876"/>
    </source>
</evidence>